<evidence type="ECO:0000259" key="2">
    <source>
        <dbReference type="Pfam" id="PF12850"/>
    </source>
</evidence>
<dbReference type="Gene3D" id="3.60.21.10">
    <property type="match status" value="1"/>
</dbReference>
<dbReference type="EMBL" id="AOCG01000007">
    <property type="protein sequence ID" value="EUJ19355.1"/>
    <property type="molecule type" value="Genomic_DNA"/>
</dbReference>
<reference evidence="3 4" key="1">
    <citation type="journal article" date="2014" name="Int. J. Syst. Evol. Microbiol.">
        <title>Listeria floridensis sp. nov., Listeria aquatica sp. nov., Listeria cornellensis sp. nov., Listeria riparia sp. nov. and Listeria grandensis sp. nov., from agricultural and natural environments.</title>
        <authorList>
            <person name="den Bakker H.C."/>
            <person name="Warchocki S."/>
            <person name="Wright E.M."/>
            <person name="Allred A.F."/>
            <person name="Ahlstrom C."/>
            <person name="Manuel C.S."/>
            <person name="Stasiewicz M.J."/>
            <person name="Burrell A."/>
            <person name="Roof S."/>
            <person name="Strawn L."/>
            <person name="Fortes E.D."/>
            <person name="Nightingale K.K."/>
            <person name="Kephart D."/>
            <person name="Wiedmann M."/>
        </authorList>
    </citation>
    <scope>NUCLEOTIDE SEQUENCE [LARGE SCALE GENOMIC DNA]</scope>
    <source>
        <strain evidence="3 4">FSL S10-1188</strain>
    </source>
</reference>
<dbReference type="InterPro" id="IPR029052">
    <property type="entry name" value="Metallo-depent_PP-like"/>
</dbReference>
<feature type="domain" description="Calcineurin-like phosphoesterase" evidence="2">
    <location>
        <begin position="12"/>
        <end position="173"/>
    </location>
</feature>
<proteinExistence type="inferred from homology"/>
<dbReference type="OrthoDB" id="9813918at2"/>
<comment type="similarity">
    <text evidence="1">Belongs to the metallophosphoesterase superfamily. YfcE family.</text>
</comment>
<dbReference type="STRING" id="1265818.MAQA_07137"/>
<dbReference type="Pfam" id="PF12850">
    <property type="entry name" value="Metallophos_2"/>
    <property type="match status" value="1"/>
</dbReference>
<evidence type="ECO:0000313" key="3">
    <source>
        <dbReference type="EMBL" id="EUJ19355.1"/>
    </source>
</evidence>
<protein>
    <recommendedName>
        <fullName evidence="2">Calcineurin-like phosphoesterase domain-containing protein</fullName>
    </recommendedName>
</protein>
<evidence type="ECO:0000256" key="1">
    <source>
        <dbReference type="ARBA" id="ARBA00008950"/>
    </source>
</evidence>
<comment type="caution">
    <text evidence="3">The sequence shown here is derived from an EMBL/GenBank/DDBJ whole genome shotgun (WGS) entry which is preliminary data.</text>
</comment>
<accession>W7B1Q4</accession>
<dbReference type="PATRIC" id="fig|1265818.5.peg.1428"/>
<keyword evidence="4" id="KW-1185">Reference proteome</keyword>
<dbReference type="SUPFAM" id="SSF56300">
    <property type="entry name" value="Metallo-dependent phosphatases"/>
    <property type="match status" value="1"/>
</dbReference>
<dbReference type="InterPro" id="IPR011152">
    <property type="entry name" value="Pesterase_MJ0912"/>
</dbReference>
<gene>
    <name evidence="3" type="ORF">MAQA_07137</name>
</gene>
<evidence type="ECO:0000313" key="4">
    <source>
        <dbReference type="Proteomes" id="UP000019246"/>
    </source>
</evidence>
<dbReference type="InterPro" id="IPR024654">
    <property type="entry name" value="Calcineurin-like_PHP_lpxH"/>
</dbReference>
<organism evidence="3 4">
    <name type="scientific">Listeria aquatica FSL S10-1188</name>
    <dbReference type="NCBI Taxonomy" id="1265818"/>
    <lineage>
        <taxon>Bacteria</taxon>
        <taxon>Bacillati</taxon>
        <taxon>Bacillota</taxon>
        <taxon>Bacilli</taxon>
        <taxon>Bacillales</taxon>
        <taxon>Listeriaceae</taxon>
        <taxon>Listeria</taxon>
    </lineage>
</organism>
<dbReference type="AlphaFoldDB" id="W7B1Q4"/>
<name>W7B1Q4_9LIST</name>
<dbReference type="Proteomes" id="UP000019246">
    <property type="component" value="Unassembled WGS sequence"/>
</dbReference>
<dbReference type="PIRSF" id="PIRSF000883">
    <property type="entry name" value="Pesterase_MJ0912"/>
    <property type="match status" value="1"/>
</dbReference>
<sequence length="252" mass="29292">MGDLLLPGPGAADLFSCLEEVNASVCIRGNWDDCFLEVLNGEVDLNDPSDLYLTMLVRHIYGEMKYSDIMKLKSWPTHDVIEIEGLRIGLSHNLPNKNYGGFLYPTNPQENFEALFDGNELDIAIFAHIHRPIFRYSNQEQLILNPGSVGHPYHGWEKFQKDVRAEYLLLEIDETGVKGTEFRKVNYDKAFEFQKAKQQRHPYLSLYEELLKTGRSYTHDYERLETFHVDSVYKREAQHFLAQLKSEKSRQV</sequence>
<dbReference type="RefSeq" id="WP_052008491.1">
    <property type="nucleotide sequence ID" value="NZ_AOCG01000007.1"/>
</dbReference>